<dbReference type="STRING" id="1703345.A3860_22230"/>
<organism evidence="7 8">
    <name type="scientific">Niastella vici</name>
    <dbReference type="NCBI Taxonomy" id="1703345"/>
    <lineage>
        <taxon>Bacteria</taxon>
        <taxon>Pseudomonadati</taxon>
        <taxon>Bacteroidota</taxon>
        <taxon>Chitinophagia</taxon>
        <taxon>Chitinophagales</taxon>
        <taxon>Chitinophagaceae</taxon>
        <taxon>Niastella</taxon>
    </lineage>
</organism>
<dbReference type="GO" id="GO:0016491">
    <property type="term" value="F:oxidoreductase activity"/>
    <property type="evidence" value="ECO:0007669"/>
    <property type="project" value="InterPro"/>
</dbReference>
<keyword evidence="2" id="KW-0201">Cytochrome c-type biogenesis</keyword>
<evidence type="ECO:0000313" key="8">
    <source>
        <dbReference type="Proteomes" id="UP000192796"/>
    </source>
</evidence>
<dbReference type="PROSITE" id="PS00194">
    <property type="entry name" value="THIOREDOXIN_1"/>
    <property type="match status" value="1"/>
</dbReference>
<feature type="signal peptide" evidence="5">
    <location>
        <begin position="1"/>
        <end position="20"/>
    </location>
</feature>
<dbReference type="InterPro" id="IPR013766">
    <property type="entry name" value="Thioredoxin_domain"/>
</dbReference>
<dbReference type="Pfam" id="PF14289">
    <property type="entry name" value="DUF4369"/>
    <property type="match status" value="1"/>
</dbReference>
<evidence type="ECO:0000259" key="6">
    <source>
        <dbReference type="PROSITE" id="PS51352"/>
    </source>
</evidence>
<dbReference type="GO" id="GO:0030313">
    <property type="term" value="C:cell envelope"/>
    <property type="evidence" value="ECO:0007669"/>
    <property type="project" value="UniProtKB-SubCell"/>
</dbReference>
<evidence type="ECO:0000256" key="3">
    <source>
        <dbReference type="ARBA" id="ARBA00023157"/>
    </source>
</evidence>
<keyword evidence="5" id="KW-0732">Signal</keyword>
<dbReference type="InterPro" id="IPR050553">
    <property type="entry name" value="Thioredoxin_ResA/DsbE_sf"/>
</dbReference>
<protein>
    <recommendedName>
        <fullName evidence="6">Thioredoxin domain-containing protein</fullName>
    </recommendedName>
</protein>
<evidence type="ECO:0000256" key="5">
    <source>
        <dbReference type="SAM" id="SignalP"/>
    </source>
</evidence>
<gene>
    <name evidence="7" type="ORF">A3860_22230</name>
</gene>
<feature type="domain" description="Thioredoxin" evidence="6">
    <location>
        <begin position="228"/>
        <end position="367"/>
    </location>
</feature>
<dbReference type="PROSITE" id="PS51352">
    <property type="entry name" value="THIOREDOXIN_2"/>
    <property type="match status" value="1"/>
</dbReference>
<evidence type="ECO:0000256" key="4">
    <source>
        <dbReference type="ARBA" id="ARBA00023284"/>
    </source>
</evidence>
<accession>A0A1V9G0W8</accession>
<dbReference type="EMBL" id="LVYD01000043">
    <property type="protein sequence ID" value="OQP64126.1"/>
    <property type="molecule type" value="Genomic_DNA"/>
</dbReference>
<keyword evidence="4" id="KW-0676">Redox-active center</keyword>
<dbReference type="RefSeq" id="WP_081147307.1">
    <property type="nucleotide sequence ID" value="NZ_LVYD01000043.1"/>
</dbReference>
<dbReference type="AlphaFoldDB" id="A0A1V9G0W8"/>
<dbReference type="InterPro" id="IPR000866">
    <property type="entry name" value="AhpC/TSA"/>
</dbReference>
<evidence type="ECO:0000256" key="2">
    <source>
        <dbReference type="ARBA" id="ARBA00022748"/>
    </source>
</evidence>
<dbReference type="Pfam" id="PF00578">
    <property type="entry name" value="AhpC-TSA"/>
    <property type="match status" value="1"/>
</dbReference>
<dbReference type="InterPro" id="IPR036249">
    <property type="entry name" value="Thioredoxin-like_sf"/>
</dbReference>
<name>A0A1V9G0W8_9BACT</name>
<dbReference type="InterPro" id="IPR017937">
    <property type="entry name" value="Thioredoxin_CS"/>
</dbReference>
<evidence type="ECO:0000313" key="7">
    <source>
        <dbReference type="EMBL" id="OQP64126.1"/>
    </source>
</evidence>
<reference evidence="7 8" key="1">
    <citation type="submission" date="2016-03" db="EMBL/GenBank/DDBJ databases">
        <title>Niastella vici sp. nov., isolated from farmland soil.</title>
        <authorList>
            <person name="Chen L."/>
            <person name="Wang D."/>
            <person name="Yang S."/>
            <person name="Wang G."/>
        </authorList>
    </citation>
    <scope>NUCLEOTIDE SEQUENCE [LARGE SCALE GENOMIC DNA]</scope>
    <source>
        <strain evidence="7 8">DJ57</strain>
    </source>
</reference>
<dbReference type="SUPFAM" id="SSF52833">
    <property type="entry name" value="Thioredoxin-like"/>
    <property type="match status" value="1"/>
</dbReference>
<dbReference type="InterPro" id="IPR025380">
    <property type="entry name" value="DUF4369"/>
</dbReference>
<feature type="chain" id="PRO_5010692323" description="Thioredoxin domain-containing protein" evidence="5">
    <location>
        <begin position="21"/>
        <end position="367"/>
    </location>
</feature>
<dbReference type="PANTHER" id="PTHR42852:SF6">
    <property type="entry name" value="THIOL:DISULFIDE INTERCHANGE PROTEIN DSBE"/>
    <property type="match status" value="1"/>
</dbReference>
<dbReference type="Gene3D" id="3.40.30.10">
    <property type="entry name" value="Glutaredoxin"/>
    <property type="match status" value="1"/>
</dbReference>
<keyword evidence="3" id="KW-1015">Disulfide bond</keyword>
<proteinExistence type="predicted"/>
<dbReference type="OrthoDB" id="750178at2"/>
<evidence type="ECO:0000256" key="1">
    <source>
        <dbReference type="ARBA" id="ARBA00004196"/>
    </source>
</evidence>
<dbReference type="GO" id="GO:0017004">
    <property type="term" value="P:cytochrome complex assembly"/>
    <property type="evidence" value="ECO:0007669"/>
    <property type="project" value="UniProtKB-KW"/>
</dbReference>
<dbReference type="GO" id="GO:0016209">
    <property type="term" value="F:antioxidant activity"/>
    <property type="evidence" value="ECO:0007669"/>
    <property type="project" value="InterPro"/>
</dbReference>
<comment type="subcellular location">
    <subcellularLocation>
        <location evidence="1">Cell envelope</location>
    </subcellularLocation>
</comment>
<dbReference type="PANTHER" id="PTHR42852">
    <property type="entry name" value="THIOL:DISULFIDE INTERCHANGE PROTEIN DSBE"/>
    <property type="match status" value="1"/>
</dbReference>
<dbReference type="CDD" id="cd02966">
    <property type="entry name" value="TlpA_like_family"/>
    <property type="match status" value="1"/>
</dbReference>
<sequence>MRYFLLSASLLLLITNYALSQKKASQFLIKANIAHFTDSLVYLNYGTLGASATDTAVVKNGSFTFKGHVDEPVPAMIFSKTFKVRIDLFIENMPVTVVGDADSFYNTKVTGKGAVQEFELFNQRLMDNRKSTIALFEKAYKLKQSGDSITAKQIQAQADSQYNWEFKARLQYVTDHPASYIAARELLAYTSTNTLAKSISLFNTLDASIKGSNVGKEIAARIDLLSKVEEGRPAQDFTQHTPEGKPVQLSSYKGRYVLVEFWASWCGPCRAENPNLLKQYQLYNKKGFDILSVSLDSNKELWLKAVEKDALPWTHVSDLKGWSNAVAVLYGIRAVPASFLIDPAGTIVATGLRGETLNKKLETIFSK</sequence>
<dbReference type="Proteomes" id="UP000192796">
    <property type="component" value="Unassembled WGS sequence"/>
</dbReference>
<comment type="caution">
    <text evidence="7">The sequence shown here is derived from an EMBL/GenBank/DDBJ whole genome shotgun (WGS) entry which is preliminary data.</text>
</comment>
<keyword evidence="8" id="KW-1185">Reference proteome</keyword>